<reference evidence="2 3" key="1">
    <citation type="submission" date="2019-06" db="EMBL/GenBank/DDBJ databases">
        <authorList>
            <person name="Srinivasan S."/>
        </authorList>
    </citation>
    <scope>NUCLEOTIDE SEQUENCE [LARGE SCALE GENOMIC DNA]</scope>
    <source>
        <strain evidence="2 3">17J68-5</strain>
    </source>
</reference>
<feature type="chain" id="PRO_5023034204" evidence="1">
    <location>
        <begin position="18"/>
        <end position="514"/>
    </location>
</feature>
<feature type="signal peptide" evidence="1">
    <location>
        <begin position="1"/>
        <end position="17"/>
    </location>
</feature>
<evidence type="ECO:0000256" key="1">
    <source>
        <dbReference type="SAM" id="SignalP"/>
    </source>
</evidence>
<dbReference type="OrthoDB" id="1092930at2"/>
<proteinExistence type="predicted"/>
<gene>
    <name evidence="2" type="ORF">FHG12_07960</name>
</gene>
<name>A0A5B7ZYS5_9BACT</name>
<dbReference type="Pfam" id="PF14092">
    <property type="entry name" value="DUF4270"/>
    <property type="match status" value="1"/>
</dbReference>
<dbReference type="PROSITE" id="PS51257">
    <property type="entry name" value="PROKAR_LIPOPROTEIN"/>
    <property type="match status" value="1"/>
</dbReference>
<dbReference type="KEGG" id="hyj:FHG12_07960"/>
<dbReference type="InterPro" id="IPR025366">
    <property type="entry name" value="DUF4270"/>
</dbReference>
<evidence type="ECO:0000313" key="2">
    <source>
        <dbReference type="EMBL" id="QDA60047.1"/>
    </source>
</evidence>
<dbReference type="EMBL" id="CP040896">
    <property type="protein sequence ID" value="QDA60047.1"/>
    <property type="molecule type" value="Genomic_DNA"/>
</dbReference>
<keyword evidence="3" id="KW-1185">Reference proteome</keyword>
<dbReference type="AlphaFoldDB" id="A0A5B7ZYS5"/>
<accession>A0A5B7ZYS5</accession>
<keyword evidence="1" id="KW-0732">Signal</keyword>
<sequence>MNWLVKAYRLTTVSLFSAGLLLTSGCEDPNAIGVELPGTAPANTQYRDLPVTASTLLQDSLQTLKANSILVGNIRDNNLGINTIARGYFNLAITLPNLPFALSDSLPAKFTNPQLDSVVTYLSYNQLYGNTTQLAHFDLYNLQQRIGDREVYTSSTTLPLGEAIGTNLVSSLTRTRKTRVKVASGGATDTSTVVTQVADPSLRLVLHKPAQSSSFATALFEQLKNSNFNQAALDAFWKGLAVVPSAGFTGTMVGLGYNPSAVTSQVLVYYRVPSDPETPTKKKWRSYSIFLGTSLSAGNAGAARYFTQITPDLSGAGAFARLTDDSKEVTAAEANGVTYMQNGVGLGTKLVIPGLEDLRKESGLAINRAELIIPVKGYSNLLFTSPLQAYLYEINSHNRVLQRTVGITPIKRLVQADGENQQSQRAHSSNAPNSEATVTYYDLGANNKYYSVVITSYIQAYLYNQLGGELPAGLLLSPSLDLPTSIEASLPLNLNRAVLDGNNIKLRIYYSNLR</sequence>
<protein>
    <submittedName>
        <fullName evidence="2">DUF4270 domain-containing protein</fullName>
    </submittedName>
</protein>
<evidence type="ECO:0000313" key="3">
    <source>
        <dbReference type="Proteomes" id="UP000305398"/>
    </source>
</evidence>
<dbReference type="Proteomes" id="UP000305398">
    <property type="component" value="Chromosome"/>
</dbReference>
<organism evidence="2 3">
    <name type="scientific">Hymenobacter jejuensis</name>
    <dbReference type="NCBI Taxonomy" id="2502781"/>
    <lineage>
        <taxon>Bacteria</taxon>
        <taxon>Pseudomonadati</taxon>
        <taxon>Bacteroidota</taxon>
        <taxon>Cytophagia</taxon>
        <taxon>Cytophagales</taxon>
        <taxon>Hymenobacteraceae</taxon>
        <taxon>Hymenobacter</taxon>
    </lineage>
</organism>